<reference evidence="9" key="1">
    <citation type="submission" date="2025-08" db="UniProtKB">
        <authorList>
            <consortium name="RefSeq"/>
        </authorList>
    </citation>
    <scope>IDENTIFICATION</scope>
    <source>
        <tissue evidence="9">Whole body</tissue>
    </source>
</reference>
<keyword evidence="8" id="KW-1185">Reference proteome</keyword>
<dbReference type="Gene3D" id="3.30.420.10">
    <property type="entry name" value="Ribonuclease H-like superfamily/Ribonuclease H"/>
    <property type="match status" value="1"/>
</dbReference>
<dbReference type="GO" id="GO:0004527">
    <property type="term" value="F:exonuclease activity"/>
    <property type="evidence" value="ECO:0007669"/>
    <property type="project" value="UniProtKB-KW"/>
</dbReference>
<comment type="similarity">
    <text evidence="2">Belongs to the REXO1/REXO3 family.</text>
</comment>
<dbReference type="PANTHER" id="PTHR12801">
    <property type="entry name" value="RNA EXONUCLEASE REXO1 / RECO3 FAMILY MEMBER-RELATED"/>
    <property type="match status" value="1"/>
</dbReference>
<evidence type="ECO:0000313" key="9">
    <source>
        <dbReference type="RefSeq" id="XP_025410475.1"/>
    </source>
</evidence>
<keyword evidence="5" id="KW-0269">Exonuclease</keyword>
<dbReference type="InterPro" id="IPR013520">
    <property type="entry name" value="Ribonucl_H"/>
</dbReference>
<keyword evidence="6" id="KW-0539">Nucleus</keyword>
<organism evidence="8 9">
    <name type="scientific">Sipha flava</name>
    <name type="common">yellow sugarcane aphid</name>
    <dbReference type="NCBI Taxonomy" id="143950"/>
    <lineage>
        <taxon>Eukaryota</taxon>
        <taxon>Metazoa</taxon>
        <taxon>Ecdysozoa</taxon>
        <taxon>Arthropoda</taxon>
        <taxon>Hexapoda</taxon>
        <taxon>Insecta</taxon>
        <taxon>Pterygota</taxon>
        <taxon>Neoptera</taxon>
        <taxon>Paraneoptera</taxon>
        <taxon>Hemiptera</taxon>
        <taxon>Sternorrhyncha</taxon>
        <taxon>Aphidomorpha</taxon>
        <taxon>Aphidoidea</taxon>
        <taxon>Aphididae</taxon>
        <taxon>Sipha</taxon>
    </lineage>
</organism>
<name>A0A8B8FJE5_9HEMI</name>
<dbReference type="GO" id="GO:0003676">
    <property type="term" value="F:nucleic acid binding"/>
    <property type="evidence" value="ECO:0007669"/>
    <property type="project" value="InterPro"/>
</dbReference>
<dbReference type="InterPro" id="IPR034922">
    <property type="entry name" value="REX1-like_exo"/>
</dbReference>
<dbReference type="FunFam" id="3.30.420.10:FF:000019">
    <property type="entry name" value="RNA exonuclease NEF-sp"/>
    <property type="match status" value="1"/>
</dbReference>
<dbReference type="InterPro" id="IPR036397">
    <property type="entry name" value="RNaseH_sf"/>
</dbReference>
<dbReference type="Proteomes" id="UP000694846">
    <property type="component" value="Unplaced"/>
</dbReference>
<dbReference type="AlphaFoldDB" id="A0A8B8FJE5"/>
<dbReference type="RefSeq" id="XP_025410475.1">
    <property type="nucleotide sequence ID" value="XM_025554690.1"/>
</dbReference>
<feature type="domain" description="Exonuclease" evidence="7">
    <location>
        <begin position="242"/>
        <end position="402"/>
    </location>
</feature>
<dbReference type="Pfam" id="PF00929">
    <property type="entry name" value="RNase_T"/>
    <property type="match status" value="1"/>
</dbReference>
<dbReference type="SUPFAM" id="SSF53098">
    <property type="entry name" value="Ribonuclease H-like"/>
    <property type="match status" value="1"/>
</dbReference>
<dbReference type="PANTHER" id="PTHR12801:SF82">
    <property type="entry name" value="RNA EXONUCLEASE 5"/>
    <property type="match status" value="1"/>
</dbReference>
<sequence>MGKRKLDKKSSLCELSICPNVKRICSREPTEDGTIKTLTELEYAQLKKYLKEKKKMLKTFPRIVLNARGQLSQLNDNGCSESPLSPSELNELILYSVYGPGKFVPRWSSLEMQCNLNQTCVLIIDGCEVKTVDDFSRFKNSLPMFSKYKFLPPVEIELPPSWCAEYDTESKTSNTDEKSLNPTLIQNDNVDNKEVCSRTRLLLSLNQMMIHNYPLPTNKRQFTLDGFRFTKSHYKPVTDKSPMFAIDCEMCYTSIGRNELTRVSIVDEQLDIIYEALVKPNNKITNYLTQYSGITASKLKDVTTTLSDVQEVIIKLLPPDAILVGQSLNCDLEALKLFHPYIIDTSIIFNLNGCKGSKSKLKLLAKSFLDMNIQCGNLGHDPIEDSRATMLLVKLKLCKSLTYGDAYLIGQKRLAEFVNTKTKINVKHIETFKKFLSLLKSVSESSAIGKVHLKKNLMTPYDNIWSTSKLVIDEHSTNKAVLEAVCQSMEDSNNRFCMAHMQLKNKNNLDLVNRWCEKYWAAMSSFSLCAVLFTGCGAEGKNSVCFLNVKQPPLNHLQDCKF</sequence>
<evidence type="ECO:0000313" key="8">
    <source>
        <dbReference type="Proteomes" id="UP000694846"/>
    </source>
</evidence>
<evidence type="ECO:0000256" key="3">
    <source>
        <dbReference type="ARBA" id="ARBA00022722"/>
    </source>
</evidence>
<evidence type="ECO:0000256" key="2">
    <source>
        <dbReference type="ARBA" id="ARBA00006357"/>
    </source>
</evidence>
<evidence type="ECO:0000256" key="5">
    <source>
        <dbReference type="ARBA" id="ARBA00022839"/>
    </source>
</evidence>
<evidence type="ECO:0000256" key="6">
    <source>
        <dbReference type="ARBA" id="ARBA00023242"/>
    </source>
</evidence>
<protein>
    <submittedName>
        <fullName evidence="9">RNA exonuclease 5-like</fullName>
    </submittedName>
</protein>
<dbReference type="SMART" id="SM00479">
    <property type="entry name" value="EXOIII"/>
    <property type="match status" value="1"/>
</dbReference>
<proteinExistence type="inferred from homology"/>
<evidence type="ECO:0000256" key="1">
    <source>
        <dbReference type="ARBA" id="ARBA00004123"/>
    </source>
</evidence>
<dbReference type="GO" id="GO:0005634">
    <property type="term" value="C:nucleus"/>
    <property type="evidence" value="ECO:0007669"/>
    <property type="project" value="UniProtKB-SubCell"/>
</dbReference>
<keyword evidence="3" id="KW-0540">Nuclease</keyword>
<dbReference type="OrthoDB" id="3996471at2759"/>
<dbReference type="CDD" id="cd06145">
    <property type="entry name" value="REX1_like"/>
    <property type="match status" value="1"/>
</dbReference>
<evidence type="ECO:0000256" key="4">
    <source>
        <dbReference type="ARBA" id="ARBA00022801"/>
    </source>
</evidence>
<dbReference type="GeneID" id="112683595"/>
<accession>A0A8B8FJE5</accession>
<evidence type="ECO:0000259" key="7">
    <source>
        <dbReference type="SMART" id="SM00479"/>
    </source>
</evidence>
<comment type="subcellular location">
    <subcellularLocation>
        <location evidence="1">Nucleus</location>
    </subcellularLocation>
</comment>
<gene>
    <name evidence="9" type="primary">LOC112683595</name>
</gene>
<dbReference type="InterPro" id="IPR012337">
    <property type="entry name" value="RNaseH-like_sf"/>
</dbReference>
<dbReference type="InterPro" id="IPR047021">
    <property type="entry name" value="REXO1/3/4-like"/>
</dbReference>
<keyword evidence="4" id="KW-0378">Hydrolase</keyword>